<evidence type="ECO:0000256" key="13">
    <source>
        <dbReference type="ARBA" id="ARBA00044216"/>
    </source>
</evidence>
<evidence type="ECO:0000256" key="14">
    <source>
        <dbReference type="ARBA" id="ARBA00044295"/>
    </source>
</evidence>
<evidence type="ECO:0000256" key="2">
    <source>
        <dbReference type="ARBA" id="ARBA00001974"/>
    </source>
</evidence>
<evidence type="ECO:0000256" key="8">
    <source>
        <dbReference type="ARBA" id="ARBA00022827"/>
    </source>
</evidence>
<evidence type="ECO:0000256" key="1">
    <source>
        <dbReference type="ARBA" id="ARBA00001917"/>
    </source>
</evidence>
<dbReference type="GO" id="GO:0008115">
    <property type="term" value="F:sarcosine oxidase activity"/>
    <property type="evidence" value="ECO:0007669"/>
    <property type="project" value="InterPro"/>
</dbReference>
<dbReference type="InterPro" id="IPR006278">
    <property type="entry name" value="SoxB"/>
</dbReference>
<evidence type="ECO:0000256" key="11">
    <source>
        <dbReference type="ARBA" id="ARBA00044044"/>
    </source>
</evidence>
<evidence type="ECO:0000256" key="3">
    <source>
        <dbReference type="ARBA" id="ARBA00004496"/>
    </source>
</evidence>
<evidence type="ECO:0000256" key="15">
    <source>
        <dbReference type="ARBA" id="ARBA00047316"/>
    </source>
</evidence>
<keyword evidence="19" id="KW-1185">Reference proteome</keyword>
<comment type="cofactor">
    <cofactor evidence="2">
        <name>FAD</name>
        <dbReference type="ChEBI" id="CHEBI:57692"/>
    </cofactor>
</comment>
<name>A0A843YH96_9RHOB</name>
<organism evidence="18 19">
    <name type="scientific">Tritonibacter litoralis</name>
    <dbReference type="NCBI Taxonomy" id="2662264"/>
    <lineage>
        <taxon>Bacteria</taxon>
        <taxon>Pseudomonadati</taxon>
        <taxon>Pseudomonadota</taxon>
        <taxon>Alphaproteobacteria</taxon>
        <taxon>Rhodobacterales</taxon>
        <taxon>Paracoccaceae</taxon>
        <taxon>Tritonibacter</taxon>
    </lineage>
</organism>
<evidence type="ECO:0000259" key="17">
    <source>
        <dbReference type="PROSITE" id="PS50206"/>
    </source>
</evidence>
<keyword evidence="7" id="KW-0547">Nucleotide-binding</keyword>
<comment type="caution">
    <text evidence="18">The sequence shown here is derived from an EMBL/GenBank/DDBJ whole genome shotgun (WGS) entry which is preliminary data.</text>
</comment>
<dbReference type="GO" id="GO:0046653">
    <property type="term" value="P:tetrahydrofolate metabolic process"/>
    <property type="evidence" value="ECO:0007669"/>
    <property type="project" value="InterPro"/>
</dbReference>
<dbReference type="EMBL" id="WIBF01000017">
    <property type="protein sequence ID" value="MQQ10536.1"/>
    <property type="molecule type" value="Genomic_DNA"/>
</dbReference>
<keyword evidence="4" id="KW-0963">Cytoplasm</keyword>
<dbReference type="Gene3D" id="3.30.9.10">
    <property type="entry name" value="D-Amino Acid Oxidase, subunit A, domain 2"/>
    <property type="match status" value="1"/>
</dbReference>
<evidence type="ECO:0000313" key="19">
    <source>
        <dbReference type="Proteomes" id="UP000444174"/>
    </source>
</evidence>
<dbReference type="EC" id="1.5.3.24" evidence="11"/>
<gene>
    <name evidence="18" type="ORF">GFB49_18910</name>
</gene>
<evidence type="ECO:0000256" key="9">
    <source>
        <dbReference type="ARBA" id="ARBA00023002"/>
    </source>
</evidence>
<dbReference type="PANTHER" id="PTHR13847">
    <property type="entry name" value="SARCOSINE DEHYDROGENASE-RELATED"/>
    <property type="match status" value="1"/>
</dbReference>
<comment type="catalytic activity">
    <reaction evidence="15">
        <text>sarcosine + O2 + H2O = formaldehyde + glycine + H2O2</text>
        <dbReference type="Rhea" id="RHEA:13313"/>
        <dbReference type="ChEBI" id="CHEBI:15377"/>
        <dbReference type="ChEBI" id="CHEBI:15379"/>
        <dbReference type="ChEBI" id="CHEBI:16240"/>
        <dbReference type="ChEBI" id="CHEBI:16842"/>
        <dbReference type="ChEBI" id="CHEBI:57305"/>
        <dbReference type="ChEBI" id="CHEBI:57433"/>
    </reaction>
</comment>
<evidence type="ECO:0000313" key="18">
    <source>
        <dbReference type="EMBL" id="MQQ10536.1"/>
    </source>
</evidence>
<dbReference type="InterPro" id="IPR006076">
    <property type="entry name" value="FAD-dep_OxRdtase"/>
</dbReference>
<dbReference type="SUPFAM" id="SSF54373">
    <property type="entry name" value="FAD-linked reductases, C-terminal domain"/>
    <property type="match status" value="1"/>
</dbReference>
<evidence type="ECO:0000256" key="5">
    <source>
        <dbReference type="ARBA" id="ARBA00022630"/>
    </source>
</evidence>
<comment type="catalytic activity">
    <reaction evidence="16">
        <text>sarcosine + (6S)-5,6,7,8-tetrahydrofolate + O2 = (6R)-5,10-methylene-5,6,7,8-tetrahydrofolate + glycine + H2O2</text>
        <dbReference type="Rhea" id="RHEA:70455"/>
        <dbReference type="ChEBI" id="CHEBI:15379"/>
        <dbReference type="ChEBI" id="CHEBI:15636"/>
        <dbReference type="ChEBI" id="CHEBI:16240"/>
        <dbReference type="ChEBI" id="CHEBI:57305"/>
        <dbReference type="ChEBI" id="CHEBI:57433"/>
        <dbReference type="ChEBI" id="CHEBI:57453"/>
        <dbReference type="EC" id="1.5.3.24"/>
    </reaction>
</comment>
<dbReference type="RefSeq" id="WP_153217606.1">
    <property type="nucleotide sequence ID" value="NZ_WIBF01000017.1"/>
</dbReference>
<keyword evidence="9" id="KW-0560">Oxidoreductase</keyword>
<evidence type="ECO:0000256" key="16">
    <source>
        <dbReference type="ARBA" id="ARBA00048917"/>
    </source>
</evidence>
<dbReference type="GO" id="GO:0000166">
    <property type="term" value="F:nucleotide binding"/>
    <property type="evidence" value="ECO:0007669"/>
    <property type="project" value="UniProtKB-KW"/>
</dbReference>
<sequence>MKFSGLRVIKEALTGHKGWKPLWRDPAPKSHYDFVIIGGGGHGLATAYYLAKVFGKANIAVLEKGWLGSGNIGRNTTIIRSNYLLPGNQPFYEFSMKLWENLEQETNFNSMVSQRSIINLFHTDGQRDAYRRRGNAMKFSGADAELLSQEDLRQLAPFLNFDNARFPIKGGLRQLRAGTARHDGVAWGYARGADMRGVDLIQNCEVTGMKIEGGKIIGVETTRGYIGAGKVGVAVAGSSSRVMSMAGKRLPIESHVLQAFVSEGLKPTIPGVITFGAGHFYVSQSDKGGLVFGGDIDGYNSYAQRGNLPVVEDVLEGGMALMPMIGRARLLRSWGGVMDMSMDGSPIIDRTDVDGLYFNGGWCYGGFKATPASGYAFAHLLATDTPHETATAYRMDRFARGYVVDEKGVGAQPNLH</sequence>
<reference evidence="18 19" key="1">
    <citation type="submission" date="2019-10" db="EMBL/GenBank/DDBJ databases">
        <title>Epibacterium sp. nov., isolated from seawater.</title>
        <authorList>
            <person name="Zhang X."/>
            <person name="Li N."/>
        </authorList>
    </citation>
    <scope>NUCLEOTIDE SEQUENCE [LARGE SCALE GENOMIC DNA]</scope>
    <source>
        <strain evidence="18 19">SM1979</strain>
    </source>
</reference>
<dbReference type="Pfam" id="PF01266">
    <property type="entry name" value="DAO"/>
    <property type="match status" value="1"/>
</dbReference>
<comment type="similarity">
    <text evidence="10">Belongs to the SoxB family.</text>
</comment>
<dbReference type="PANTHER" id="PTHR13847:SF287">
    <property type="entry name" value="FAD-DEPENDENT OXIDOREDUCTASE DOMAIN-CONTAINING PROTEIN 1"/>
    <property type="match status" value="1"/>
</dbReference>
<dbReference type="InterPro" id="IPR001763">
    <property type="entry name" value="Rhodanese-like_dom"/>
</dbReference>
<keyword evidence="5" id="KW-0285">Flavoprotein</keyword>
<dbReference type="InterPro" id="IPR036188">
    <property type="entry name" value="FAD/NAD-bd_sf"/>
</dbReference>
<keyword evidence="6" id="KW-0288">FMN</keyword>
<dbReference type="PROSITE" id="PS50206">
    <property type="entry name" value="RHODANESE_3"/>
    <property type="match status" value="1"/>
</dbReference>
<evidence type="ECO:0000256" key="12">
    <source>
        <dbReference type="ARBA" id="ARBA00044150"/>
    </source>
</evidence>
<evidence type="ECO:0000256" key="4">
    <source>
        <dbReference type="ARBA" id="ARBA00022490"/>
    </source>
</evidence>
<evidence type="ECO:0000256" key="6">
    <source>
        <dbReference type="ARBA" id="ARBA00022643"/>
    </source>
</evidence>
<dbReference type="AlphaFoldDB" id="A0A843YH96"/>
<evidence type="ECO:0000256" key="10">
    <source>
        <dbReference type="ARBA" id="ARBA00043973"/>
    </source>
</evidence>
<accession>A0A843YH96</accession>
<comment type="subcellular location">
    <subcellularLocation>
        <location evidence="3">Cytoplasm</location>
    </subcellularLocation>
</comment>
<evidence type="ECO:0000256" key="7">
    <source>
        <dbReference type="ARBA" id="ARBA00022741"/>
    </source>
</evidence>
<comment type="cofactor">
    <cofactor evidence="1">
        <name>FMN</name>
        <dbReference type="ChEBI" id="CHEBI:58210"/>
    </cofactor>
</comment>
<dbReference type="SUPFAM" id="SSF51905">
    <property type="entry name" value="FAD/NAD(P)-binding domain"/>
    <property type="match status" value="1"/>
</dbReference>
<feature type="domain" description="Rhodanese" evidence="17">
    <location>
        <begin position="35"/>
        <end position="78"/>
    </location>
</feature>
<dbReference type="Gene3D" id="3.50.50.60">
    <property type="entry name" value="FAD/NAD(P)-binding domain"/>
    <property type="match status" value="1"/>
</dbReference>
<dbReference type="Proteomes" id="UP000444174">
    <property type="component" value="Unassembled WGS sequence"/>
</dbReference>
<proteinExistence type="inferred from homology"/>
<keyword evidence="8" id="KW-0274">FAD</keyword>
<dbReference type="GO" id="GO:0005737">
    <property type="term" value="C:cytoplasm"/>
    <property type="evidence" value="ECO:0007669"/>
    <property type="project" value="UniProtKB-SubCell"/>
</dbReference>
<dbReference type="NCBIfam" id="TIGR01373">
    <property type="entry name" value="soxB"/>
    <property type="match status" value="1"/>
</dbReference>
<protein>
    <recommendedName>
        <fullName evidence="12">Sarcosine oxidase subunit beta</fullName>
        <ecNumber evidence="11">1.5.3.24</ecNumber>
    </recommendedName>
    <alternativeName>
        <fullName evidence="13">Sarcosine oxidase (5,10-methylenetetrahydrofolate-forming) subunit beta</fullName>
    </alternativeName>
    <alternativeName>
        <fullName evidence="14">Tetrameric sarcosine oxidase subunit beta</fullName>
    </alternativeName>
</protein>